<name>A0A0F9UMZ1_9ZZZZ</name>
<dbReference type="Pfam" id="PF13083">
    <property type="entry name" value="KH_KhpA-B"/>
    <property type="match status" value="1"/>
</dbReference>
<evidence type="ECO:0008006" key="2">
    <source>
        <dbReference type="Google" id="ProtNLM"/>
    </source>
</evidence>
<reference evidence="1" key="1">
    <citation type="journal article" date="2015" name="Nature">
        <title>Complex archaea that bridge the gap between prokaryotes and eukaryotes.</title>
        <authorList>
            <person name="Spang A."/>
            <person name="Saw J.H."/>
            <person name="Jorgensen S.L."/>
            <person name="Zaremba-Niedzwiedzka K."/>
            <person name="Martijn J."/>
            <person name="Lind A.E."/>
            <person name="van Eijk R."/>
            <person name="Schleper C."/>
            <person name="Guy L."/>
            <person name="Ettema T.J."/>
        </authorList>
    </citation>
    <scope>NUCLEOTIDE SEQUENCE</scope>
</reference>
<evidence type="ECO:0000313" key="1">
    <source>
        <dbReference type="EMBL" id="KKN88862.1"/>
    </source>
</evidence>
<organism evidence="1">
    <name type="scientific">marine sediment metagenome</name>
    <dbReference type="NCBI Taxonomy" id="412755"/>
    <lineage>
        <taxon>unclassified sequences</taxon>
        <taxon>metagenomes</taxon>
        <taxon>ecological metagenomes</taxon>
    </lineage>
</organism>
<comment type="caution">
    <text evidence="1">The sequence shown here is derived from an EMBL/GenBank/DDBJ whole genome shotgun (WGS) entry which is preliminary data.</text>
</comment>
<dbReference type="AlphaFoldDB" id="A0A0F9UMZ1"/>
<proteinExistence type="predicted"/>
<gene>
    <name evidence="1" type="ORF">LCGC14_0244690</name>
</gene>
<sequence length="96" mass="10138">MGRHAADILVELLLAMVMALVDNEEAIHIAHTEAAGDPDKGIGPTFLFVVDVDKDDVGKLIGRSGKTAGALRHILGASSRKLGVRSILNIPDKKGE</sequence>
<accession>A0A0F9UMZ1</accession>
<protein>
    <recommendedName>
        <fullName evidence="2">KH domain-containing protein</fullName>
    </recommendedName>
</protein>
<dbReference type="EMBL" id="LAZR01000125">
    <property type="protein sequence ID" value="KKN88862.1"/>
    <property type="molecule type" value="Genomic_DNA"/>
</dbReference>